<dbReference type="Proteomes" id="UP000198599">
    <property type="component" value="Unassembled WGS sequence"/>
</dbReference>
<proteinExistence type="predicted"/>
<feature type="transmembrane region" description="Helical" evidence="1">
    <location>
        <begin position="58"/>
        <end position="81"/>
    </location>
</feature>
<gene>
    <name evidence="2" type="ORF">SAMN04487859_10939</name>
</gene>
<reference evidence="3" key="1">
    <citation type="submission" date="2016-10" db="EMBL/GenBank/DDBJ databases">
        <authorList>
            <person name="Varghese N."/>
            <person name="Submissions S."/>
        </authorList>
    </citation>
    <scope>NUCLEOTIDE SEQUENCE [LARGE SCALE GENOMIC DNA]</scope>
    <source>
        <strain evidence="3">DSM 28463</strain>
    </source>
</reference>
<evidence type="ECO:0000313" key="3">
    <source>
        <dbReference type="Proteomes" id="UP000198599"/>
    </source>
</evidence>
<protein>
    <submittedName>
        <fullName evidence="2">Uncharacterized protein</fullName>
    </submittedName>
</protein>
<feature type="transmembrane region" description="Helical" evidence="1">
    <location>
        <begin position="102"/>
        <end position="127"/>
    </location>
</feature>
<keyword evidence="1" id="KW-0472">Membrane</keyword>
<name>A0A1I5BZP4_9RHOB</name>
<evidence type="ECO:0000256" key="1">
    <source>
        <dbReference type="SAM" id="Phobius"/>
    </source>
</evidence>
<dbReference type="AlphaFoldDB" id="A0A1I5BZP4"/>
<evidence type="ECO:0000313" key="2">
    <source>
        <dbReference type="EMBL" id="SFN80154.1"/>
    </source>
</evidence>
<keyword evidence="3" id="KW-1185">Reference proteome</keyword>
<organism evidence="2 3">
    <name type="scientific">Roseovarius lutimaris</name>
    <dbReference type="NCBI Taxonomy" id="1005928"/>
    <lineage>
        <taxon>Bacteria</taxon>
        <taxon>Pseudomonadati</taxon>
        <taxon>Pseudomonadota</taxon>
        <taxon>Alphaproteobacteria</taxon>
        <taxon>Rhodobacterales</taxon>
        <taxon>Roseobacteraceae</taxon>
        <taxon>Roseovarius</taxon>
    </lineage>
</organism>
<keyword evidence="1" id="KW-0812">Transmembrane</keyword>
<sequence>MFVTTLNMTRITEKLTDQAWRHQIGRKFESLTDEIFQVIRWVLVVGFASYLAKSHDEVIFAITYWILSALLFGYIASRFLLRPEIPFLGNPEGRLARLLQSALNFLLCVVVFGLTLWTVSALTQAIAEYRGAL</sequence>
<accession>A0A1I5BZP4</accession>
<keyword evidence="1" id="KW-1133">Transmembrane helix</keyword>
<dbReference type="STRING" id="1005928.SAMN04487859_10939"/>
<dbReference type="EMBL" id="FOVP01000009">
    <property type="protein sequence ID" value="SFN80154.1"/>
    <property type="molecule type" value="Genomic_DNA"/>
</dbReference>